<dbReference type="SMART" id="SM00199">
    <property type="entry name" value="SCY"/>
    <property type="match status" value="1"/>
</dbReference>
<dbReference type="GO" id="GO:0008009">
    <property type="term" value="F:chemokine activity"/>
    <property type="evidence" value="ECO:0007669"/>
    <property type="project" value="InterPro"/>
</dbReference>
<dbReference type="Ensembl" id="ENSMAMT00000040892.1">
    <property type="protein sequence ID" value="ENSMAMP00000039828.1"/>
    <property type="gene ID" value="ENSMAMG00000027108.1"/>
</dbReference>
<feature type="domain" description="Chemokine interleukin-8-like" evidence="2">
    <location>
        <begin position="21"/>
        <end position="78"/>
    </location>
</feature>
<keyword evidence="1" id="KW-0202">Cytokine</keyword>
<reference evidence="3" key="2">
    <citation type="submission" date="2025-09" db="UniProtKB">
        <authorList>
            <consortium name="Ensembl"/>
        </authorList>
    </citation>
    <scope>IDENTIFICATION</scope>
</reference>
<sequence length="78" mass="9039">MYSTKSSFFFFTAHGLDEMSPGSCCFRFFPKRIPKSHIFSITKTHSRCPEKAFVFNTTKGQICVSQTLDWARNTFNDQ</sequence>
<proteinExistence type="predicted"/>
<dbReference type="InterPro" id="IPR001811">
    <property type="entry name" value="Chemokine_IL8-like_dom"/>
</dbReference>
<evidence type="ECO:0000313" key="3">
    <source>
        <dbReference type="Ensembl" id="ENSMAMP00000039828.1"/>
    </source>
</evidence>
<dbReference type="InterPro" id="IPR036048">
    <property type="entry name" value="Interleukin_8-like_sf"/>
</dbReference>
<reference evidence="3" key="1">
    <citation type="submission" date="2025-08" db="UniProtKB">
        <authorList>
            <consortium name="Ensembl"/>
        </authorList>
    </citation>
    <scope>IDENTIFICATION</scope>
</reference>
<dbReference type="SUPFAM" id="SSF54117">
    <property type="entry name" value="Interleukin 8-like chemokines"/>
    <property type="match status" value="1"/>
</dbReference>
<dbReference type="GO" id="GO:0005615">
    <property type="term" value="C:extracellular space"/>
    <property type="evidence" value="ECO:0007669"/>
    <property type="project" value="UniProtKB-KW"/>
</dbReference>
<dbReference type="AlphaFoldDB" id="A0A7N8WV47"/>
<protein>
    <submittedName>
        <fullName evidence="3">C-C motif chemokine 4 homolog</fullName>
    </submittedName>
</protein>
<dbReference type="GO" id="GO:0006955">
    <property type="term" value="P:immune response"/>
    <property type="evidence" value="ECO:0007669"/>
    <property type="project" value="InterPro"/>
</dbReference>
<keyword evidence="4" id="KW-1185">Reference proteome</keyword>
<evidence type="ECO:0000313" key="4">
    <source>
        <dbReference type="Proteomes" id="UP000261640"/>
    </source>
</evidence>
<name>A0A7N8WV47_9TELE</name>
<dbReference type="Proteomes" id="UP000261640">
    <property type="component" value="Unplaced"/>
</dbReference>
<evidence type="ECO:0000259" key="2">
    <source>
        <dbReference type="SMART" id="SM00199"/>
    </source>
</evidence>
<evidence type="ECO:0000256" key="1">
    <source>
        <dbReference type="ARBA" id="ARBA00022514"/>
    </source>
</evidence>
<accession>A0A7N8WV47</accession>
<dbReference type="Gene3D" id="2.40.50.40">
    <property type="match status" value="1"/>
</dbReference>
<organism evidence="3 4">
    <name type="scientific">Mastacembelus armatus</name>
    <name type="common">zig-zag eel</name>
    <dbReference type="NCBI Taxonomy" id="205130"/>
    <lineage>
        <taxon>Eukaryota</taxon>
        <taxon>Metazoa</taxon>
        <taxon>Chordata</taxon>
        <taxon>Craniata</taxon>
        <taxon>Vertebrata</taxon>
        <taxon>Euteleostomi</taxon>
        <taxon>Actinopterygii</taxon>
        <taxon>Neopterygii</taxon>
        <taxon>Teleostei</taxon>
        <taxon>Neoteleostei</taxon>
        <taxon>Acanthomorphata</taxon>
        <taxon>Anabantaria</taxon>
        <taxon>Synbranchiformes</taxon>
        <taxon>Mastacembelidae</taxon>
        <taxon>Mastacembelus</taxon>
    </lineage>
</organism>
<dbReference type="InParanoid" id="A0A7N8WV47"/>
<dbReference type="GeneTree" id="ENSGT01150000287191"/>
<dbReference type="Pfam" id="PF00048">
    <property type="entry name" value="IL8"/>
    <property type="match status" value="1"/>
</dbReference>